<keyword evidence="3 5" id="KW-1133">Transmembrane helix</keyword>
<dbReference type="Proteomes" id="UP000317318">
    <property type="component" value="Chromosome"/>
</dbReference>
<name>A0A517R0Z3_9PLAN</name>
<reference evidence="6 7" key="1">
    <citation type="submission" date="2019-02" db="EMBL/GenBank/DDBJ databases">
        <title>Deep-cultivation of Planctomycetes and their phenomic and genomic characterization uncovers novel biology.</title>
        <authorList>
            <person name="Wiegand S."/>
            <person name="Jogler M."/>
            <person name="Boedeker C."/>
            <person name="Pinto D."/>
            <person name="Vollmers J."/>
            <person name="Rivas-Marin E."/>
            <person name="Kohn T."/>
            <person name="Peeters S.H."/>
            <person name="Heuer A."/>
            <person name="Rast P."/>
            <person name="Oberbeckmann S."/>
            <person name="Bunk B."/>
            <person name="Jeske O."/>
            <person name="Meyerdierks A."/>
            <person name="Storesund J.E."/>
            <person name="Kallscheuer N."/>
            <person name="Luecker S."/>
            <person name="Lage O.M."/>
            <person name="Pohl T."/>
            <person name="Merkel B.J."/>
            <person name="Hornburger P."/>
            <person name="Mueller R.-W."/>
            <person name="Bruemmer F."/>
            <person name="Labrenz M."/>
            <person name="Spormann A.M."/>
            <person name="Op den Camp H."/>
            <person name="Overmann J."/>
            <person name="Amann R."/>
            <person name="Jetten M.S.M."/>
            <person name="Mascher T."/>
            <person name="Medema M.H."/>
            <person name="Devos D.P."/>
            <person name="Kaster A.-K."/>
            <person name="Ovreas L."/>
            <person name="Rohde M."/>
            <person name="Galperin M.Y."/>
            <person name="Jogler C."/>
        </authorList>
    </citation>
    <scope>NUCLEOTIDE SEQUENCE [LARGE SCALE GENOMIC DNA]</scope>
    <source>
        <strain evidence="6 7">Pan189</strain>
    </source>
</reference>
<dbReference type="GO" id="GO:0016020">
    <property type="term" value="C:membrane"/>
    <property type="evidence" value="ECO:0007669"/>
    <property type="project" value="UniProtKB-SubCell"/>
</dbReference>
<feature type="transmembrane region" description="Helical" evidence="5">
    <location>
        <begin position="68"/>
        <end position="86"/>
    </location>
</feature>
<evidence type="ECO:0000313" key="6">
    <source>
        <dbReference type="EMBL" id="QDT37567.1"/>
    </source>
</evidence>
<dbReference type="Pfam" id="PF02535">
    <property type="entry name" value="Zip"/>
    <property type="match status" value="1"/>
</dbReference>
<keyword evidence="2 5" id="KW-0812">Transmembrane</keyword>
<dbReference type="KEGG" id="svp:Pan189_19470"/>
<dbReference type="InterPro" id="IPR003689">
    <property type="entry name" value="ZIP"/>
</dbReference>
<evidence type="ECO:0000256" key="1">
    <source>
        <dbReference type="ARBA" id="ARBA00004141"/>
    </source>
</evidence>
<keyword evidence="4 5" id="KW-0472">Membrane</keyword>
<dbReference type="GO" id="GO:0005385">
    <property type="term" value="F:zinc ion transmembrane transporter activity"/>
    <property type="evidence" value="ECO:0007669"/>
    <property type="project" value="TreeGrafter"/>
</dbReference>
<dbReference type="PANTHER" id="PTHR11040">
    <property type="entry name" value="ZINC/IRON TRANSPORTER"/>
    <property type="match status" value="1"/>
</dbReference>
<dbReference type="EMBL" id="CP036268">
    <property type="protein sequence ID" value="QDT37567.1"/>
    <property type="molecule type" value="Genomic_DNA"/>
</dbReference>
<feature type="transmembrane region" description="Helical" evidence="5">
    <location>
        <begin position="125"/>
        <end position="147"/>
    </location>
</feature>
<dbReference type="PANTHER" id="PTHR11040:SF44">
    <property type="entry name" value="PROTEIN ZNTC-RELATED"/>
    <property type="match status" value="1"/>
</dbReference>
<dbReference type="OrthoDB" id="5739025at2"/>
<comment type="subcellular location">
    <subcellularLocation>
        <location evidence="1">Membrane</location>
        <topology evidence="1">Multi-pass membrane protein</topology>
    </subcellularLocation>
</comment>
<dbReference type="RefSeq" id="WP_145363671.1">
    <property type="nucleotide sequence ID" value="NZ_CP036268.1"/>
</dbReference>
<accession>A0A517R0Z3</accession>
<evidence type="ECO:0000256" key="4">
    <source>
        <dbReference type="ARBA" id="ARBA00023136"/>
    </source>
</evidence>
<gene>
    <name evidence="6" type="ORF">Pan189_19470</name>
</gene>
<sequence length="291" mass="30443">MDHWSVAVIYGATIAVLSFCGGALPSFVRISHTRMQIIMSAVGGLMLGVALFQLWPHSFALIGRADRVGIGVACGLVTLFVLMRAFHFHTHEIAVDDTEDPHAHDHDGGLEGHHCDPRALSDSSWAGMLFGLSVHSLIDGVALGAAVRAASGSAVWMAALGTFIAIAAHKPLDALSIRSLMLASGRSAKSQLIVNLLYAVICPLGAFAFLAGVTSNGETTQLVTGYALAFSAGVFLCISLSDVLPELEFHSHDRIKLTLALIGGVLVAYAIEYFAHGSHAAGASAEVVFGA</sequence>
<feature type="transmembrane region" description="Helical" evidence="5">
    <location>
        <begin position="153"/>
        <end position="172"/>
    </location>
</feature>
<feature type="transmembrane region" description="Helical" evidence="5">
    <location>
        <begin position="257"/>
        <end position="275"/>
    </location>
</feature>
<organism evidence="6 7">
    <name type="scientific">Stratiformator vulcanicus</name>
    <dbReference type="NCBI Taxonomy" id="2527980"/>
    <lineage>
        <taxon>Bacteria</taxon>
        <taxon>Pseudomonadati</taxon>
        <taxon>Planctomycetota</taxon>
        <taxon>Planctomycetia</taxon>
        <taxon>Planctomycetales</taxon>
        <taxon>Planctomycetaceae</taxon>
        <taxon>Stratiformator</taxon>
    </lineage>
</organism>
<keyword evidence="7" id="KW-1185">Reference proteome</keyword>
<evidence type="ECO:0000256" key="3">
    <source>
        <dbReference type="ARBA" id="ARBA00022989"/>
    </source>
</evidence>
<feature type="transmembrane region" description="Helical" evidence="5">
    <location>
        <begin position="6"/>
        <end position="25"/>
    </location>
</feature>
<feature type="transmembrane region" description="Helical" evidence="5">
    <location>
        <begin position="192"/>
        <end position="213"/>
    </location>
</feature>
<evidence type="ECO:0000256" key="2">
    <source>
        <dbReference type="ARBA" id="ARBA00022692"/>
    </source>
</evidence>
<feature type="transmembrane region" description="Helical" evidence="5">
    <location>
        <begin position="225"/>
        <end position="245"/>
    </location>
</feature>
<evidence type="ECO:0000313" key="7">
    <source>
        <dbReference type="Proteomes" id="UP000317318"/>
    </source>
</evidence>
<proteinExistence type="predicted"/>
<protein>
    <submittedName>
        <fullName evidence="6">Zinc transporter ZupT</fullName>
    </submittedName>
</protein>
<dbReference type="AlphaFoldDB" id="A0A517R0Z3"/>
<evidence type="ECO:0000256" key="5">
    <source>
        <dbReference type="SAM" id="Phobius"/>
    </source>
</evidence>
<feature type="transmembrane region" description="Helical" evidence="5">
    <location>
        <begin position="37"/>
        <end position="56"/>
    </location>
</feature>